<keyword evidence="5 10" id="KW-0472">Membrane</keyword>
<dbReference type="GO" id="GO:0062054">
    <property type="term" value="F:fluoride channel activity"/>
    <property type="evidence" value="ECO:0007669"/>
    <property type="project" value="UniProtKB-UniRule"/>
</dbReference>
<comment type="catalytic activity">
    <reaction evidence="8">
        <text>fluoride(in) = fluoride(out)</text>
        <dbReference type="Rhea" id="RHEA:76159"/>
        <dbReference type="ChEBI" id="CHEBI:17051"/>
    </reaction>
    <physiologicalReaction direction="left-to-right" evidence="8">
        <dbReference type="Rhea" id="RHEA:76160"/>
    </physiologicalReaction>
</comment>
<evidence type="ECO:0000256" key="1">
    <source>
        <dbReference type="ARBA" id="ARBA00004651"/>
    </source>
</evidence>
<comment type="caution">
    <text evidence="12">The sequence shown here is derived from an EMBL/GenBank/DDBJ whole genome shotgun (WGS) entry which is preliminary data.</text>
</comment>
<comment type="subcellular location">
    <subcellularLocation>
        <location evidence="1 10">Cell membrane</location>
        <topology evidence="1 10">Multi-pass membrane protein</topology>
    </subcellularLocation>
</comment>
<keyword evidence="10" id="KW-0406">Ion transport</keyword>
<evidence type="ECO:0000256" key="9">
    <source>
        <dbReference type="ARBA" id="ARBA00049940"/>
    </source>
</evidence>
<evidence type="ECO:0000256" key="4">
    <source>
        <dbReference type="ARBA" id="ARBA00022989"/>
    </source>
</evidence>
<organism evidence="12 13">
    <name type="scientific">Aeromicrobium terrae</name>
    <dbReference type="NCBI Taxonomy" id="2498846"/>
    <lineage>
        <taxon>Bacteria</taxon>
        <taxon>Bacillati</taxon>
        <taxon>Actinomycetota</taxon>
        <taxon>Actinomycetes</taxon>
        <taxon>Propionibacteriales</taxon>
        <taxon>Nocardioidaceae</taxon>
        <taxon>Aeromicrobium</taxon>
    </lineage>
</organism>
<dbReference type="Proteomes" id="UP000321571">
    <property type="component" value="Unassembled WGS sequence"/>
</dbReference>
<feature type="binding site" evidence="10">
    <location>
        <position position="111"/>
    </location>
    <ligand>
        <name>Na(+)</name>
        <dbReference type="ChEBI" id="CHEBI:29101"/>
        <note>structural</note>
    </ligand>
</feature>
<evidence type="ECO:0000313" key="13">
    <source>
        <dbReference type="Proteomes" id="UP000321571"/>
    </source>
</evidence>
<sequence length="160" mass="16851">MSAHEPERPLPHDPDLEVDEGPLGEPRAAHLTPHLVALVLLGGAAGTALRDAIERASGGSDGFPWATFGINVSGALVLAMLVEALALRGSDVGRRRRWRLLLGTGFLGGYTTYSTFGVETDTLLRDGRPGLAMTYALATVLAGLVVSVLGIKVARTELLR</sequence>
<feature type="transmembrane region" description="Helical" evidence="10">
    <location>
        <begin position="98"/>
        <end position="118"/>
    </location>
</feature>
<evidence type="ECO:0000256" key="10">
    <source>
        <dbReference type="HAMAP-Rule" id="MF_00454"/>
    </source>
</evidence>
<evidence type="ECO:0000256" key="2">
    <source>
        <dbReference type="ARBA" id="ARBA00022475"/>
    </source>
</evidence>
<keyword evidence="6 10" id="KW-0407">Ion channel</keyword>
<accession>A0A5C8NJK0</accession>
<gene>
    <name evidence="10" type="primary">fluC</name>
    <name evidence="10" type="synonym">crcB</name>
    <name evidence="12" type="ORF">FHP06_04280</name>
</gene>
<evidence type="ECO:0000256" key="6">
    <source>
        <dbReference type="ARBA" id="ARBA00023303"/>
    </source>
</evidence>
<dbReference type="GO" id="GO:0005886">
    <property type="term" value="C:plasma membrane"/>
    <property type="evidence" value="ECO:0007669"/>
    <property type="project" value="UniProtKB-SubCell"/>
</dbReference>
<keyword evidence="13" id="KW-1185">Reference proteome</keyword>
<feature type="compositionally biased region" description="Basic and acidic residues" evidence="11">
    <location>
        <begin position="1"/>
        <end position="15"/>
    </location>
</feature>
<evidence type="ECO:0000313" key="12">
    <source>
        <dbReference type="EMBL" id="TXL61939.1"/>
    </source>
</evidence>
<dbReference type="OrthoDB" id="4408652at2"/>
<reference evidence="12 13" key="1">
    <citation type="submission" date="2019-06" db="EMBL/GenBank/DDBJ databases">
        <title>Aeromicrobium sp. nov., isolated from a maize field.</title>
        <authorList>
            <person name="Lin S.-Y."/>
            <person name="Tsai C.-F."/>
            <person name="Young C.-C."/>
        </authorList>
    </citation>
    <scope>NUCLEOTIDE SEQUENCE [LARGE SCALE GENOMIC DNA]</scope>
    <source>
        <strain evidence="12 13">CC-CFT486</strain>
    </source>
</reference>
<dbReference type="PANTHER" id="PTHR28259">
    <property type="entry name" value="FLUORIDE EXPORT PROTEIN 1-RELATED"/>
    <property type="match status" value="1"/>
</dbReference>
<dbReference type="HAMAP" id="MF_00454">
    <property type="entry name" value="FluC"/>
    <property type="match status" value="1"/>
</dbReference>
<feature type="binding site" evidence="10">
    <location>
        <position position="108"/>
    </location>
    <ligand>
        <name>Na(+)</name>
        <dbReference type="ChEBI" id="CHEBI:29101"/>
        <note>structural</note>
    </ligand>
</feature>
<dbReference type="GO" id="GO:0046872">
    <property type="term" value="F:metal ion binding"/>
    <property type="evidence" value="ECO:0007669"/>
    <property type="project" value="UniProtKB-KW"/>
</dbReference>
<protein>
    <recommendedName>
        <fullName evidence="10">Fluoride-specific ion channel FluC</fullName>
    </recommendedName>
</protein>
<evidence type="ECO:0000256" key="7">
    <source>
        <dbReference type="ARBA" id="ARBA00035120"/>
    </source>
</evidence>
<dbReference type="EMBL" id="VDUX01000002">
    <property type="protein sequence ID" value="TXL61939.1"/>
    <property type="molecule type" value="Genomic_DNA"/>
</dbReference>
<comment type="activity regulation">
    <text evidence="10">Na(+) is not transported, but it plays an essential structural role and its presence is essential for fluoride channel function.</text>
</comment>
<keyword evidence="10" id="KW-0813">Transport</keyword>
<keyword evidence="3 10" id="KW-0812">Transmembrane</keyword>
<dbReference type="PANTHER" id="PTHR28259:SF1">
    <property type="entry name" value="FLUORIDE EXPORT PROTEIN 1-RELATED"/>
    <property type="match status" value="1"/>
</dbReference>
<feature type="transmembrane region" description="Helical" evidence="10">
    <location>
        <begin position="65"/>
        <end position="86"/>
    </location>
</feature>
<comment type="function">
    <text evidence="9 10">Fluoride-specific ion channel. Important for reducing fluoride concentration in the cell, thus reducing its toxicity.</text>
</comment>
<keyword evidence="4 10" id="KW-1133">Transmembrane helix</keyword>
<keyword evidence="2 10" id="KW-1003">Cell membrane</keyword>
<comment type="similarity">
    <text evidence="7 10">Belongs to the fluoride channel Fluc/FEX (TC 1.A.43) family.</text>
</comment>
<keyword evidence="10" id="KW-0479">Metal-binding</keyword>
<evidence type="ECO:0000256" key="8">
    <source>
        <dbReference type="ARBA" id="ARBA00035585"/>
    </source>
</evidence>
<dbReference type="InterPro" id="IPR003691">
    <property type="entry name" value="FluC"/>
</dbReference>
<proteinExistence type="inferred from homology"/>
<name>A0A5C8NJK0_9ACTN</name>
<dbReference type="AlphaFoldDB" id="A0A5C8NJK0"/>
<feature type="transmembrane region" description="Helical" evidence="10">
    <location>
        <begin position="130"/>
        <end position="151"/>
    </location>
</feature>
<evidence type="ECO:0000256" key="3">
    <source>
        <dbReference type="ARBA" id="ARBA00022692"/>
    </source>
</evidence>
<evidence type="ECO:0000256" key="11">
    <source>
        <dbReference type="SAM" id="MobiDB-lite"/>
    </source>
</evidence>
<keyword evidence="10" id="KW-0915">Sodium</keyword>
<dbReference type="GO" id="GO:0140114">
    <property type="term" value="P:cellular detoxification of fluoride"/>
    <property type="evidence" value="ECO:0007669"/>
    <property type="project" value="UniProtKB-UniRule"/>
</dbReference>
<evidence type="ECO:0000256" key="5">
    <source>
        <dbReference type="ARBA" id="ARBA00023136"/>
    </source>
</evidence>
<dbReference type="Pfam" id="PF02537">
    <property type="entry name" value="CRCB"/>
    <property type="match status" value="1"/>
</dbReference>
<feature type="region of interest" description="Disordered" evidence="11">
    <location>
        <begin position="1"/>
        <end position="24"/>
    </location>
</feature>